<dbReference type="PANTHER" id="PTHR12280">
    <property type="entry name" value="PANTOTHENATE KINASE"/>
    <property type="match status" value="1"/>
</dbReference>
<comment type="caution">
    <text evidence="4">The sequence shown here is derived from an EMBL/GenBank/DDBJ whole genome shotgun (WGS) entry which is preliminary data.</text>
</comment>
<dbReference type="Gene3D" id="3.30.420.510">
    <property type="match status" value="1"/>
</dbReference>
<keyword evidence="4" id="KW-0808">Transferase</keyword>
<evidence type="ECO:0000313" key="5">
    <source>
        <dbReference type="Proteomes" id="UP000327157"/>
    </source>
</evidence>
<keyword evidence="5" id="KW-1185">Reference proteome</keyword>
<accession>A0A5N5FJ17</accession>
<gene>
    <name evidence="4" type="ORF">D8674_004134</name>
</gene>
<reference evidence="4 5" key="3">
    <citation type="submission" date="2019-11" db="EMBL/GenBank/DDBJ databases">
        <title>A de novo genome assembly of a pear dwarfing rootstock.</title>
        <authorList>
            <person name="Wang F."/>
            <person name="Wang J."/>
            <person name="Li S."/>
            <person name="Zhang Y."/>
            <person name="Fang M."/>
            <person name="Ma L."/>
            <person name="Zhao Y."/>
            <person name="Jiang S."/>
        </authorList>
    </citation>
    <scope>NUCLEOTIDE SEQUENCE [LARGE SCALE GENOMIC DNA]</scope>
    <source>
        <strain evidence="4">S2</strain>
        <tissue evidence="4">Leaf</tissue>
    </source>
</reference>
<evidence type="ECO:0000256" key="1">
    <source>
        <dbReference type="ARBA" id="ARBA00022741"/>
    </source>
</evidence>
<name>A0A5N5FJ17_9ROSA</name>
<reference evidence="5" key="2">
    <citation type="submission" date="2019-10" db="EMBL/GenBank/DDBJ databases">
        <title>A de novo genome assembly of a pear dwarfing rootstock.</title>
        <authorList>
            <person name="Wang F."/>
            <person name="Wang J."/>
            <person name="Li S."/>
            <person name="Zhang Y."/>
            <person name="Fang M."/>
            <person name="Ma L."/>
            <person name="Zhao Y."/>
            <person name="Jiang S."/>
        </authorList>
    </citation>
    <scope>NUCLEOTIDE SEQUENCE [LARGE SCALE GENOMIC DNA]</scope>
</reference>
<evidence type="ECO:0000313" key="4">
    <source>
        <dbReference type="EMBL" id="KAB2603129.1"/>
    </source>
</evidence>
<dbReference type="GO" id="GO:0005829">
    <property type="term" value="C:cytosol"/>
    <property type="evidence" value="ECO:0007669"/>
    <property type="project" value="TreeGrafter"/>
</dbReference>
<keyword evidence="4" id="KW-0418">Kinase</keyword>
<dbReference type="AlphaFoldDB" id="A0A5N5FJ17"/>
<keyword evidence="1" id="KW-0547">Nucleotide-binding</keyword>
<keyword evidence="2" id="KW-0067">ATP-binding</keyword>
<proteinExistence type="predicted"/>
<dbReference type="InterPro" id="IPR043129">
    <property type="entry name" value="ATPase_NBD"/>
</dbReference>
<evidence type="ECO:0000256" key="3">
    <source>
        <dbReference type="ARBA" id="ARBA00022993"/>
    </source>
</evidence>
<dbReference type="SUPFAM" id="SSF53067">
    <property type="entry name" value="Actin-like ATPase domain"/>
    <property type="match status" value="1"/>
</dbReference>
<dbReference type="Proteomes" id="UP000327157">
    <property type="component" value="Chromosome 10"/>
</dbReference>
<dbReference type="InterPro" id="IPR004567">
    <property type="entry name" value="Type_II_PanK"/>
</dbReference>
<dbReference type="GO" id="GO:0015937">
    <property type="term" value="P:coenzyme A biosynthetic process"/>
    <property type="evidence" value="ECO:0007669"/>
    <property type="project" value="UniProtKB-KW"/>
</dbReference>
<dbReference type="PANTHER" id="PTHR12280:SF20">
    <property type="entry name" value="4'-PHOSPHOPANTETHEINE PHOSPHATASE"/>
    <property type="match status" value="1"/>
</dbReference>
<sequence length="177" mass="18997">MRTPTTVDLYLQNPLPDFFPNPKLVSSNSKPNFLNFRSENGNRGFSGQFTAKLAGIGPRPKRFSDKLVYFSTNSSEQHGASGSAKCVIKQATGGGAFKYADLFKEKLGISLDKADEMDCLLGGGYHFGLPFGFVVDSIGATLGAGTAFLLGRTGTAADQIQVIEMIKLLETKGSKIF</sequence>
<protein>
    <submittedName>
        <fullName evidence="4">Pantothenate kinase 2-like</fullName>
    </submittedName>
</protein>
<reference evidence="4 5" key="1">
    <citation type="submission" date="2019-09" db="EMBL/GenBank/DDBJ databases">
        <authorList>
            <person name="Ou C."/>
        </authorList>
    </citation>
    <scope>NUCLEOTIDE SEQUENCE [LARGE SCALE GENOMIC DNA]</scope>
    <source>
        <strain evidence="4">S2</strain>
        <tissue evidence="4">Leaf</tissue>
    </source>
</reference>
<dbReference type="GO" id="GO:0005524">
    <property type="term" value="F:ATP binding"/>
    <property type="evidence" value="ECO:0007669"/>
    <property type="project" value="UniProtKB-KW"/>
</dbReference>
<evidence type="ECO:0000256" key="2">
    <source>
        <dbReference type="ARBA" id="ARBA00022840"/>
    </source>
</evidence>
<organism evidence="4 5">
    <name type="scientific">Pyrus ussuriensis x Pyrus communis</name>
    <dbReference type="NCBI Taxonomy" id="2448454"/>
    <lineage>
        <taxon>Eukaryota</taxon>
        <taxon>Viridiplantae</taxon>
        <taxon>Streptophyta</taxon>
        <taxon>Embryophyta</taxon>
        <taxon>Tracheophyta</taxon>
        <taxon>Spermatophyta</taxon>
        <taxon>Magnoliopsida</taxon>
        <taxon>eudicotyledons</taxon>
        <taxon>Gunneridae</taxon>
        <taxon>Pentapetalae</taxon>
        <taxon>rosids</taxon>
        <taxon>fabids</taxon>
        <taxon>Rosales</taxon>
        <taxon>Rosaceae</taxon>
        <taxon>Amygdaloideae</taxon>
        <taxon>Maleae</taxon>
        <taxon>Pyrus</taxon>
    </lineage>
</organism>
<dbReference type="OrthoDB" id="1808002at2759"/>
<dbReference type="GO" id="GO:0004594">
    <property type="term" value="F:pantothenate kinase activity"/>
    <property type="evidence" value="ECO:0007669"/>
    <property type="project" value="TreeGrafter"/>
</dbReference>
<dbReference type="GO" id="GO:0005634">
    <property type="term" value="C:nucleus"/>
    <property type="evidence" value="ECO:0007669"/>
    <property type="project" value="TreeGrafter"/>
</dbReference>
<dbReference type="EMBL" id="SMOL01000695">
    <property type="protein sequence ID" value="KAB2603129.1"/>
    <property type="molecule type" value="Genomic_DNA"/>
</dbReference>
<dbReference type="Pfam" id="PF03630">
    <property type="entry name" value="Fumble"/>
    <property type="match status" value="1"/>
</dbReference>
<keyword evidence="3" id="KW-0173">Coenzyme A biosynthesis</keyword>